<dbReference type="PANTHER" id="PTHR14058">
    <property type="entry name" value="AMYLOID BETA A4 PRECURSOR PROTEIN-BINDING FAMILY B"/>
    <property type="match status" value="1"/>
</dbReference>
<dbReference type="Gene3D" id="2.30.29.30">
    <property type="entry name" value="Pleckstrin-homology domain (PH domain)/Phosphotyrosine-binding domain (PTB)"/>
    <property type="match status" value="2"/>
</dbReference>
<dbReference type="SUPFAM" id="SSF50729">
    <property type="entry name" value="PH domain-like"/>
    <property type="match status" value="2"/>
</dbReference>
<dbReference type="InterPro" id="IPR036020">
    <property type="entry name" value="WW_dom_sf"/>
</dbReference>
<name>A0ABD0LWI4_9CAEN</name>
<dbReference type="CDD" id="cd00201">
    <property type="entry name" value="WW"/>
    <property type="match status" value="1"/>
</dbReference>
<dbReference type="InterPro" id="IPR001202">
    <property type="entry name" value="WW_dom"/>
</dbReference>
<dbReference type="SMART" id="SM00462">
    <property type="entry name" value="PTB"/>
    <property type="match status" value="2"/>
</dbReference>
<feature type="domain" description="WW" evidence="4">
    <location>
        <begin position="297"/>
        <end position="329"/>
    </location>
</feature>
<comment type="caution">
    <text evidence="5">The sequence shown here is derived from an EMBL/GenBank/DDBJ whole genome shotgun (WGS) entry which is preliminary data.</text>
</comment>
<protein>
    <submittedName>
        <fullName evidence="5">Uncharacterized protein</fullName>
    </submittedName>
</protein>
<feature type="region of interest" description="Disordered" evidence="2">
    <location>
        <begin position="172"/>
        <end position="307"/>
    </location>
</feature>
<sequence length="806" mass="89066">MSIMYITGHCVLETWSSSDMQIVLEGFVMEAKDPESTYLSFANPNYCFEDQINSNQDVTSPDEDGHDGDSLSLEKLTLTDTDKHVSNKQADYSSAEVTPSSPDRSFVLHKLNTPSDDENSDDDDDNSSADGDTTMQHNLLGSKEDLKDETTYSVPSAAGAKKSRGILGYLAMLEAQAKERETHPDTPDSPDDGLGEPEEGLGEPEEGIGEMSGGNSTPIEKFEEGTEINSPDSNDSGIHSDTRSDDGVSHVKGPVNEDIYAVVNKKRNKDVSTPDTPDSIYEEGEAEKEKCETAKPEVLPPGWQKHEDEDGPYYWHIKSGTIQRDPPPPAPPDGPTVCTARSISLNSDSTHVTRRLWLVCNGHQRRATGPVTLTFVNQKFPAQLPVAMFVVGIRMRSSQGASSVPSTPTSVTSNTERHLQEFEGHALQYAAKSLQSLVAQPERKAVDREEESQGDRPIRFAVRSLGWVRIAEDDLTPERSSKAVNKCIVDLSLGRNDINDAVGRWGDGKDLYMDIDSSSLRLVDPSDNTLLNSQAIHSIRVWGVGRDNGRDFAYVARDRATRMHMCHVFQCDTPARQIANTLRDICKRIMRERGIQPPPAEPRVVTRPTDLPNLDKLGQPPGHGPTPSSLFNNATFPTPMEEPRKVIRCHYLGSHEVTRPTGMDIVNEAVDWMYYRVPPEKWTFVNVAIAPSTITITEHGNPDNILEECRVRFMSFMGISISNVKLCAFVMHTAQNKFISHVFHCEPSAGPLCKTIEAACKLRYQKCLDAHPQTPKSAQNGKRLSLSLKQSVQCVWGSVAQLVSPK</sequence>
<dbReference type="FunFam" id="2.30.29.30:FF:000317">
    <property type="entry name" value="Amyloid beta A4 protein-binding family B member"/>
    <property type="match status" value="1"/>
</dbReference>
<evidence type="ECO:0000259" key="4">
    <source>
        <dbReference type="PROSITE" id="PS50020"/>
    </source>
</evidence>
<dbReference type="Gene3D" id="2.20.70.10">
    <property type="match status" value="1"/>
</dbReference>
<evidence type="ECO:0000313" key="6">
    <source>
        <dbReference type="Proteomes" id="UP001519460"/>
    </source>
</evidence>
<feature type="compositionally biased region" description="Polar residues" evidence="2">
    <location>
        <begin position="87"/>
        <end position="103"/>
    </location>
</feature>
<gene>
    <name evidence="5" type="ORF">BaRGS_00004876</name>
</gene>
<proteinExistence type="predicted"/>
<reference evidence="5 6" key="1">
    <citation type="journal article" date="2023" name="Sci. Data">
        <title>Genome assembly of the Korean intertidal mud-creeper Batillaria attramentaria.</title>
        <authorList>
            <person name="Patra A.K."/>
            <person name="Ho P.T."/>
            <person name="Jun S."/>
            <person name="Lee S.J."/>
            <person name="Kim Y."/>
            <person name="Won Y.J."/>
        </authorList>
    </citation>
    <scope>NUCLEOTIDE SEQUENCE [LARGE SCALE GENOMIC DNA]</scope>
    <source>
        <strain evidence="5">Wonlab-2016</strain>
    </source>
</reference>
<dbReference type="InterPro" id="IPR006020">
    <property type="entry name" value="PTB/PI_dom"/>
</dbReference>
<accession>A0ABD0LWI4</accession>
<evidence type="ECO:0000256" key="2">
    <source>
        <dbReference type="SAM" id="MobiDB-lite"/>
    </source>
</evidence>
<dbReference type="AlphaFoldDB" id="A0ABD0LWI4"/>
<dbReference type="FunFam" id="2.30.29.30:FF:000034">
    <property type="entry name" value="amyloid beta A4 precursor protein-binding family B member 2"/>
    <property type="match status" value="1"/>
</dbReference>
<evidence type="ECO:0000259" key="3">
    <source>
        <dbReference type="PROSITE" id="PS01179"/>
    </source>
</evidence>
<evidence type="ECO:0000313" key="5">
    <source>
        <dbReference type="EMBL" id="KAK7503753.1"/>
    </source>
</evidence>
<dbReference type="Proteomes" id="UP001519460">
    <property type="component" value="Unassembled WGS sequence"/>
</dbReference>
<dbReference type="PROSITE" id="PS50020">
    <property type="entry name" value="WW_DOMAIN_2"/>
    <property type="match status" value="1"/>
</dbReference>
<feature type="compositionally biased region" description="Acidic residues" evidence="2">
    <location>
        <begin position="115"/>
        <end position="127"/>
    </location>
</feature>
<feature type="region of interest" description="Disordered" evidence="2">
    <location>
        <begin position="52"/>
        <end position="71"/>
    </location>
</feature>
<feature type="compositionally biased region" description="Basic and acidic residues" evidence="2">
    <location>
        <begin position="238"/>
        <end position="249"/>
    </location>
</feature>
<keyword evidence="6" id="KW-1185">Reference proteome</keyword>
<dbReference type="EMBL" id="JACVVK020000018">
    <property type="protein sequence ID" value="KAK7503753.1"/>
    <property type="molecule type" value="Genomic_DNA"/>
</dbReference>
<keyword evidence="1" id="KW-0677">Repeat</keyword>
<feature type="domain" description="PID" evidence="3">
    <location>
        <begin position="458"/>
        <end position="593"/>
    </location>
</feature>
<feature type="compositionally biased region" description="Basic and acidic residues" evidence="2">
    <location>
        <begin position="176"/>
        <end position="186"/>
    </location>
</feature>
<feature type="domain" description="PID" evidence="3">
    <location>
        <begin position="651"/>
        <end position="783"/>
    </location>
</feature>
<dbReference type="PANTHER" id="PTHR14058:SF8">
    <property type="entry name" value="PROTEIN FE65 HOMOLOG"/>
    <property type="match status" value="1"/>
</dbReference>
<dbReference type="CDD" id="cd01271">
    <property type="entry name" value="PTB2_Fe65"/>
    <property type="match status" value="1"/>
</dbReference>
<dbReference type="CDD" id="cd01272">
    <property type="entry name" value="PTB1_Fe65"/>
    <property type="match status" value="1"/>
</dbReference>
<dbReference type="InterPro" id="IPR039576">
    <property type="entry name" value="APBB1/2/3"/>
</dbReference>
<dbReference type="PROSITE" id="PS01179">
    <property type="entry name" value="PID"/>
    <property type="match status" value="2"/>
</dbReference>
<dbReference type="Pfam" id="PF00640">
    <property type="entry name" value="PID"/>
    <property type="match status" value="2"/>
</dbReference>
<feature type="region of interest" description="Disordered" evidence="2">
    <location>
        <begin position="595"/>
        <end position="628"/>
    </location>
</feature>
<dbReference type="InterPro" id="IPR011993">
    <property type="entry name" value="PH-like_dom_sf"/>
</dbReference>
<dbReference type="SUPFAM" id="SSF51045">
    <property type="entry name" value="WW domain"/>
    <property type="match status" value="1"/>
</dbReference>
<feature type="region of interest" description="Disordered" evidence="2">
    <location>
        <begin position="80"/>
        <end position="156"/>
    </location>
</feature>
<evidence type="ECO:0000256" key="1">
    <source>
        <dbReference type="ARBA" id="ARBA00022737"/>
    </source>
</evidence>
<feature type="compositionally biased region" description="Polar residues" evidence="2">
    <location>
        <begin position="227"/>
        <end position="237"/>
    </location>
</feature>
<feature type="compositionally biased region" description="Acidic residues" evidence="2">
    <location>
        <begin position="188"/>
        <end position="208"/>
    </location>
</feature>
<organism evidence="5 6">
    <name type="scientific">Batillaria attramentaria</name>
    <dbReference type="NCBI Taxonomy" id="370345"/>
    <lineage>
        <taxon>Eukaryota</taxon>
        <taxon>Metazoa</taxon>
        <taxon>Spiralia</taxon>
        <taxon>Lophotrochozoa</taxon>
        <taxon>Mollusca</taxon>
        <taxon>Gastropoda</taxon>
        <taxon>Caenogastropoda</taxon>
        <taxon>Sorbeoconcha</taxon>
        <taxon>Cerithioidea</taxon>
        <taxon>Batillariidae</taxon>
        <taxon>Batillaria</taxon>
    </lineage>
</organism>